<dbReference type="AlphaFoldDB" id="A0AAW1RDH0"/>
<dbReference type="EMBL" id="JALJOS010000013">
    <property type="protein sequence ID" value="KAK9831640.1"/>
    <property type="molecule type" value="Genomic_DNA"/>
</dbReference>
<gene>
    <name evidence="2" type="ORF">WJX74_003814</name>
</gene>
<evidence type="ECO:0000313" key="3">
    <source>
        <dbReference type="Proteomes" id="UP001438707"/>
    </source>
</evidence>
<sequence length="90" mass="9958">MDRLLPQSGQRSMLSGLASVAGSAQQYLAGWPSRYGGEDEGGENLTFQDMDGNPGEYFEGGQDGSQNRKIDMDFFNQFEDDFDEADMKTT</sequence>
<comment type="caution">
    <text evidence="2">The sequence shown here is derived from an EMBL/GenBank/DDBJ whole genome shotgun (WGS) entry which is preliminary data.</text>
</comment>
<feature type="region of interest" description="Disordered" evidence="1">
    <location>
        <begin position="30"/>
        <end position="69"/>
    </location>
</feature>
<organism evidence="2 3">
    <name type="scientific">Apatococcus lobatus</name>
    <dbReference type="NCBI Taxonomy" id="904363"/>
    <lineage>
        <taxon>Eukaryota</taxon>
        <taxon>Viridiplantae</taxon>
        <taxon>Chlorophyta</taxon>
        <taxon>core chlorophytes</taxon>
        <taxon>Trebouxiophyceae</taxon>
        <taxon>Chlorellales</taxon>
        <taxon>Chlorellaceae</taxon>
        <taxon>Apatococcus</taxon>
    </lineage>
</organism>
<accession>A0AAW1RDH0</accession>
<evidence type="ECO:0000313" key="2">
    <source>
        <dbReference type="EMBL" id="KAK9831640.1"/>
    </source>
</evidence>
<keyword evidence="3" id="KW-1185">Reference proteome</keyword>
<dbReference type="Proteomes" id="UP001438707">
    <property type="component" value="Unassembled WGS sequence"/>
</dbReference>
<evidence type="ECO:0000256" key="1">
    <source>
        <dbReference type="SAM" id="MobiDB-lite"/>
    </source>
</evidence>
<reference evidence="2 3" key="1">
    <citation type="journal article" date="2024" name="Nat. Commun.">
        <title>Phylogenomics reveals the evolutionary origins of lichenization in chlorophyte algae.</title>
        <authorList>
            <person name="Puginier C."/>
            <person name="Libourel C."/>
            <person name="Otte J."/>
            <person name="Skaloud P."/>
            <person name="Haon M."/>
            <person name="Grisel S."/>
            <person name="Petersen M."/>
            <person name="Berrin J.G."/>
            <person name="Delaux P.M."/>
            <person name="Dal Grande F."/>
            <person name="Keller J."/>
        </authorList>
    </citation>
    <scope>NUCLEOTIDE SEQUENCE [LARGE SCALE GENOMIC DNA]</scope>
    <source>
        <strain evidence="2 3">SAG 2145</strain>
    </source>
</reference>
<proteinExistence type="predicted"/>
<protein>
    <submittedName>
        <fullName evidence="2">Uncharacterized protein</fullName>
    </submittedName>
</protein>
<name>A0AAW1RDH0_9CHLO</name>